<proteinExistence type="predicted"/>
<gene>
    <name evidence="1" type="ORF">IQ26_02784</name>
</gene>
<dbReference type="AlphaFoldDB" id="A0A562NWU8"/>
<name>A0A562NWU8_9HYPH</name>
<organism evidence="1 2">
    <name type="scientific">Mesorhizobium tianshanense</name>
    <dbReference type="NCBI Taxonomy" id="39844"/>
    <lineage>
        <taxon>Bacteria</taxon>
        <taxon>Pseudomonadati</taxon>
        <taxon>Pseudomonadota</taxon>
        <taxon>Alphaproteobacteria</taxon>
        <taxon>Hyphomicrobiales</taxon>
        <taxon>Phyllobacteriaceae</taxon>
        <taxon>Mesorhizobium</taxon>
    </lineage>
</organism>
<dbReference type="EMBL" id="VLKT01000015">
    <property type="protein sequence ID" value="TWI36645.1"/>
    <property type="molecule type" value="Genomic_DNA"/>
</dbReference>
<sequence>MQVVSRQPNEAAPARIQPLAVLPVFLDLTGKRAVVAGGSDGAAWKAELLWKTRKRSIPLPAASATNDRS</sequence>
<keyword evidence="1" id="KW-0808">Transferase</keyword>
<accession>A0A562NWU8</accession>
<protein>
    <submittedName>
        <fullName evidence="1">Uroporphyrin-III C-methyltransferase/precorrin-2 dehydrogenase/sirohydrochlorin ferrochelatase</fullName>
    </submittedName>
</protein>
<reference evidence="1 2" key="1">
    <citation type="journal article" date="2015" name="Stand. Genomic Sci.">
        <title>Genomic Encyclopedia of Bacterial and Archaeal Type Strains, Phase III: the genomes of soil and plant-associated and newly described type strains.</title>
        <authorList>
            <person name="Whitman W.B."/>
            <person name="Woyke T."/>
            <person name="Klenk H.P."/>
            <person name="Zhou Y."/>
            <person name="Lilburn T.G."/>
            <person name="Beck B.J."/>
            <person name="De Vos P."/>
            <person name="Vandamme P."/>
            <person name="Eisen J.A."/>
            <person name="Garrity G."/>
            <person name="Hugenholtz P."/>
            <person name="Kyrpides N.C."/>
        </authorList>
    </citation>
    <scope>NUCLEOTIDE SEQUENCE [LARGE SCALE GENOMIC DNA]</scope>
    <source>
        <strain evidence="1 2">CGMCC 1.2546</strain>
    </source>
</reference>
<evidence type="ECO:0000313" key="1">
    <source>
        <dbReference type="EMBL" id="TWI36645.1"/>
    </source>
</evidence>
<keyword evidence="2" id="KW-1185">Reference proteome</keyword>
<keyword evidence="1" id="KW-0489">Methyltransferase</keyword>
<dbReference type="GO" id="GO:0008168">
    <property type="term" value="F:methyltransferase activity"/>
    <property type="evidence" value="ECO:0007669"/>
    <property type="project" value="UniProtKB-KW"/>
</dbReference>
<dbReference type="Proteomes" id="UP000317122">
    <property type="component" value="Unassembled WGS sequence"/>
</dbReference>
<evidence type="ECO:0000313" key="2">
    <source>
        <dbReference type="Proteomes" id="UP000317122"/>
    </source>
</evidence>
<dbReference type="Gene3D" id="3.40.50.720">
    <property type="entry name" value="NAD(P)-binding Rossmann-like Domain"/>
    <property type="match status" value="1"/>
</dbReference>
<comment type="caution">
    <text evidence="1">The sequence shown here is derived from an EMBL/GenBank/DDBJ whole genome shotgun (WGS) entry which is preliminary data.</text>
</comment>
<dbReference type="GO" id="GO:0032259">
    <property type="term" value="P:methylation"/>
    <property type="evidence" value="ECO:0007669"/>
    <property type="project" value="UniProtKB-KW"/>
</dbReference>